<comment type="caution">
    <text evidence="5">The sequence shown here is derived from an EMBL/GenBank/DDBJ whole genome shotgun (WGS) entry which is preliminary data.</text>
</comment>
<dbReference type="EMBL" id="JBHSAC010000068">
    <property type="protein sequence ID" value="MFC3932724.1"/>
    <property type="molecule type" value="Genomic_DNA"/>
</dbReference>
<dbReference type="SUPFAM" id="SSF110738">
    <property type="entry name" value="Glycerate kinase I"/>
    <property type="match status" value="1"/>
</dbReference>
<evidence type="ECO:0000256" key="2">
    <source>
        <dbReference type="ARBA" id="ARBA00022679"/>
    </source>
</evidence>
<keyword evidence="3 4" id="KW-0418">Kinase</keyword>
<organism evidence="5 6">
    <name type="scientific">Streptococcus dentapri</name>
    <dbReference type="NCBI Taxonomy" id="573564"/>
    <lineage>
        <taxon>Bacteria</taxon>
        <taxon>Bacillati</taxon>
        <taxon>Bacillota</taxon>
        <taxon>Bacilli</taxon>
        <taxon>Lactobacillales</taxon>
        <taxon>Streptococcaceae</taxon>
        <taxon>Streptococcus</taxon>
    </lineage>
</organism>
<dbReference type="Pfam" id="PF02595">
    <property type="entry name" value="Gly_kinase"/>
    <property type="match status" value="1"/>
</dbReference>
<evidence type="ECO:0000256" key="1">
    <source>
        <dbReference type="ARBA" id="ARBA00006284"/>
    </source>
</evidence>
<evidence type="ECO:0000256" key="4">
    <source>
        <dbReference type="PIRNR" id="PIRNR006078"/>
    </source>
</evidence>
<dbReference type="Gene3D" id="3.90.1510.10">
    <property type="entry name" value="Glycerate kinase, domain 2"/>
    <property type="match status" value="1"/>
</dbReference>
<protein>
    <submittedName>
        <fullName evidence="5">Glycerate kinase</fullName>
        <ecNumber evidence="5">2.7.1.31</ecNumber>
    </submittedName>
</protein>
<comment type="similarity">
    <text evidence="1 4">Belongs to the glycerate kinase type-1 family.</text>
</comment>
<dbReference type="EC" id="2.7.1.31" evidence="5"/>
<dbReference type="NCBIfam" id="TIGR00045">
    <property type="entry name" value="glycerate kinase"/>
    <property type="match status" value="1"/>
</dbReference>
<gene>
    <name evidence="5" type="ORF">ACFOSE_08175</name>
</gene>
<accession>A0ABV8D3R2</accession>
<reference evidence="6" key="1">
    <citation type="journal article" date="2019" name="Int. J. Syst. Evol. Microbiol.">
        <title>The Global Catalogue of Microorganisms (GCM) 10K type strain sequencing project: providing services to taxonomists for standard genome sequencing and annotation.</title>
        <authorList>
            <consortium name="The Broad Institute Genomics Platform"/>
            <consortium name="The Broad Institute Genome Sequencing Center for Infectious Disease"/>
            <person name="Wu L."/>
            <person name="Ma J."/>
        </authorList>
    </citation>
    <scope>NUCLEOTIDE SEQUENCE [LARGE SCALE GENOMIC DNA]</scope>
    <source>
        <strain evidence="6">CCUG 58728</strain>
    </source>
</reference>
<proteinExistence type="inferred from homology"/>
<dbReference type="Gene3D" id="3.40.50.10350">
    <property type="entry name" value="Glycerate kinase, domain 1"/>
    <property type="match status" value="1"/>
</dbReference>
<keyword evidence="6" id="KW-1185">Reference proteome</keyword>
<dbReference type="InterPro" id="IPR036129">
    <property type="entry name" value="Glycerate_kinase_sf"/>
</dbReference>
<dbReference type="PANTHER" id="PTHR21599">
    <property type="entry name" value="GLYCERATE KINASE"/>
    <property type="match status" value="1"/>
</dbReference>
<dbReference type="PANTHER" id="PTHR21599:SF0">
    <property type="entry name" value="GLYCERATE KINASE"/>
    <property type="match status" value="1"/>
</dbReference>
<dbReference type="PIRSF" id="PIRSF006078">
    <property type="entry name" value="GlxK"/>
    <property type="match status" value="1"/>
</dbReference>
<keyword evidence="2 4" id="KW-0808">Transferase</keyword>
<dbReference type="InterPro" id="IPR018197">
    <property type="entry name" value="Glycerate_kinase_RE-like"/>
</dbReference>
<dbReference type="InterPro" id="IPR018193">
    <property type="entry name" value="Glyc_kinase_flavodox-like_fold"/>
</dbReference>
<evidence type="ECO:0000313" key="6">
    <source>
        <dbReference type="Proteomes" id="UP001595901"/>
    </source>
</evidence>
<name>A0ABV8D3R2_9STRE</name>
<dbReference type="InterPro" id="IPR004381">
    <property type="entry name" value="Glycerate_kinase"/>
</dbReference>
<dbReference type="GO" id="GO:0008887">
    <property type="term" value="F:glycerate kinase activity"/>
    <property type="evidence" value="ECO:0007669"/>
    <property type="project" value="UniProtKB-EC"/>
</dbReference>
<evidence type="ECO:0000313" key="5">
    <source>
        <dbReference type="EMBL" id="MFC3932724.1"/>
    </source>
</evidence>
<dbReference type="RefSeq" id="WP_380432333.1">
    <property type="nucleotide sequence ID" value="NZ_JBHSAC010000068.1"/>
</dbReference>
<sequence>MHILLVPDSFKESLSAAEVAEALARGFQASQLNCTVEKLPIGDGGEGTVAALAASLGMVYTQAMVTGPFGQVSEITYALKENQALVEMAEVAGLAKIPLSQRNPLQVSSQGLGELILQLAQEGVTKIMVGVGGSASQDGGIGMAAGLGYHFLDTKGQVLEPLGVNLEHVAKISDQEVPTYLQDLELTIITDVTNPLCGPQGATYVFAGQKGLPEDEFAVADQAMEQFYQLANPQILQQDGAGAGGGMAAGLATFAGGKIVSGIDTILDLVDFDRRVQTADLVVVGEGRMDKQSLAGKAPVGVARRTPSEIPVLAICGSLKDDLPDFPTANVQAAFSIISQSQPLETILTQASTNLERTARNIGNVLALGR</sequence>
<evidence type="ECO:0000256" key="3">
    <source>
        <dbReference type="ARBA" id="ARBA00022777"/>
    </source>
</evidence>
<dbReference type="Proteomes" id="UP001595901">
    <property type="component" value="Unassembled WGS sequence"/>
</dbReference>